<evidence type="ECO:0000313" key="3">
    <source>
        <dbReference type="Proteomes" id="UP000060277"/>
    </source>
</evidence>
<dbReference type="Pfam" id="PF13738">
    <property type="entry name" value="Pyr_redox_3"/>
    <property type="match status" value="1"/>
</dbReference>
<dbReference type="PRINTS" id="PR00469">
    <property type="entry name" value="PNDRDTASEII"/>
</dbReference>
<proteinExistence type="predicted"/>
<evidence type="ECO:0000313" key="2">
    <source>
        <dbReference type="EMBL" id="ALS58568.1"/>
    </source>
</evidence>
<protein>
    <submittedName>
        <fullName evidence="2">Pyridine nucleotide-disulfide oxidoreductase</fullName>
    </submittedName>
</protein>
<dbReference type="SUPFAM" id="SSF51905">
    <property type="entry name" value="FAD/NAD(P)-binding domain"/>
    <property type="match status" value="2"/>
</dbReference>
<accession>A0ABN4JCC7</accession>
<reference evidence="3" key="1">
    <citation type="submission" date="2015-12" db="EMBL/GenBank/DDBJ databases">
        <title>Complete genome sequence of Pandoraea norimbergensis DSM 11628.</title>
        <authorList>
            <person name="Ee R."/>
            <person name="Lim Y.-L."/>
            <person name="Yong D."/>
            <person name="Yin W.-F."/>
            <person name="Chan K.-G."/>
        </authorList>
    </citation>
    <scope>NUCLEOTIDE SEQUENCE [LARGE SCALE GENOMIC DNA]</scope>
    <source>
        <strain evidence="3">DSM 11628</strain>
    </source>
</reference>
<dbReference type="Proteomes" id="UP000060277">
    <property type="component" value="Chromosome"/>
</dbReference>
<dbReference type="NCBIfam" id="NF040505">
    <property type="entry name" value="ArsO_flavin_mono"/>
    <property type="match status" value="1"/>
</dbReference>
<dbReference type="RefSeq" id="WP_058375515.1">
    <property type="nucleotide sequence ID" value="NZ_CP013480.3"/>
</dbReference>
<dbReference type="PANTHER" id="PTHR43539:SF78">
    <property type="entry name" value="FLAVIN-CONTAINING MONOOXYGENASE"/>
    <property type="match status" value="1"/>
</dbReference>
<sequence>MSRAGESSVRTVDTLVIGGGQSALATAYFLRRWQVDHVLLDDQPEAGGAWQRAWPSLRLFSPAQWSSLPGWPMPGGERHYPSRDEVVAYLRAYETRYGVPVERPVRVERVVREPGGSALQVETDRGAWSAKTVISATGSWRSPHIPAYPGQALFRGRQWHSADYRDVGDLRGARVLVIGGGNSGAQIFAELSSMCDATWVTLAPPEYLPDDVDGRVLFEQATARWQASQRGLPDPFPDSGLGRIVMVPPVREARERGVLKAVRPFERFVDDGVVWTDGTRTQVDAVIWCTGFRPALGHLAGLGLTDDDGRIRVDGTRAIDEPRLWLVGYGEWTGYASATLIGVMRSARATVQEVVTRLEQGTSRTTQNQRGGVAG</sequence>
<name>A0ABN4JCC7_9BURK</name>
<evidence type="ECO:0000256" key="1">
    <source>
        <dbReference type="ARBA" id="ARBA00023002"/>
    </source>
</evidence>
<dbReference type="PANTHER" id="PTHR43539">
    <property type="entry name" value="FLAVIN-BINDING MONOOXYGENASE-LIKE PROTEIN (AFU_ORTHOLOGUE AFUA_4G09220)"/>
    <property type="match status" value="1"/>
</dbReference>
<dbReference type="Gene3D" id="3.50.50.60">
    <property type="entry name" value="FAD/NAD(P)-binding domain"/>
    <property type="match status" value="1"/>
</dbReference>
<organism evidence="2 3">
    <name type="scientific">Pandoraea norimbergensis</name>
    <dbReference type="NCBI Taxonomy" id="93219"/>
    <lineage>
        <taxon>Bacteria</taxon>
        <taxon>Pseudomonadati</taxon>
        <taxon>Pseudomonadota</taxon>
        <taxon>Betaproteobacteria</taxon>
        <taxon>Burkholderiales</taxon>
        <taxon>Burkholderiaceae</taxon>
        <taxon>Pandoraea</taxon>
    </lineage>
</organism>
<keyword evidence="1" id="KW-0560">Oxidoreductase</keyword>
<keyword evidence="3" id="KW-1185">Reference proteome</keyword>
<dbReference type="EMBL" id="CP013480">
    <property type="protein sequence ID" value="ALS58568.1"/>
    <property type="molecule type" value="Genomic_DNA"/>
</dbReference>
<dbReference type="InterPro" id="IPR036188">
    <property type="entry name" value="FAD/NAD-bd_sf"/>
</dbReference>
<dbReference type="PRINTS" id="PR00368">
    <property type="entry name" value="FADPNR"/>
</dbReference>
<gene>
    <name evidence="2" type="ORF">AT302_01005</name>
</gene>
<dbReference type="InterPro" id="IPR050982">
    <property type="entry name" value="Auxin_biosynth/cation_transpt"/>
</dbReference>